<proteinExistence type="predicted"/>
<comment type="caution">
    <text evidence="1">The sequence shown here is derived from an EMBL/GenBank/DDBJ whole genome shotgun (WGS) entry which is preliminary data.</text>
</comment>
<keyword evidence="2" id="KW-1185">Reference proteome</keyword>
<dbReference type="InterPro" id="IPR046167">
    <property type="entry name" value="DUF6169"/>
</dbReference>
<accession>A0ABV5GFV0</accession>
<evidence type="ECO:0000313" key="1">
    <source>
        <dbReference type="EMBL" id="MFB9090016.1"/>
    </source>
</evidence>
<dbReference type="Pfam" id="PF19666">
    <property type="entry name" value="DUF6169"/>
    <property type="match status" value="1"/>
</dbReference>
<evidence type="ECO:0000313" key="2">
    <source>
        <dbReference type="Proteomes" id="UP001589576"/>
    </source>
</evidence>
<name>A0ABV5GFV0_9FLAO</name>
<dbReference type="EMBL" id="JBHMFB010000017">
    <property type="protein sequence ID" value="MFB9090016.1"/>
    <property type="molecule type" value="Genomic_DNA"/>
</dbReference>
<gene>
    <name evidence="1" type="ORF">ACFFUU_10415</name>
</gene>
<protein>
    <submittedName>
        <fullName evidence="1">DUF6169 family protein</fullName>
    </submittedName>
</protein>
<dbReference type="Proteomes" id="UP001589576">
    <property type="component" value="Unassembled WGS sequence"/>
</dbReference>
<dbReference type="RefSeq" id="WP_290284747.1">
    <property type="nucleotide sequence ID" value="NZ_JAUFQN010000019.1"/>
</dbReference>
<organism evidence="1 2">
    <name type="scientific">Flavobacterium paronense</name>
    <dbReference type="NCBI Taxonomy" id="1392775"/>
    <lineage>
        <taxon>Bacteria</taxon>
        <taxon>Pseudomonadati</taxon>
        <taxon>Bacteroidota</taxon>
        <taxon>Flavobacteriia</taxon>
        <taxon>Flavobacteriales</taxon>
        <taxon>Flavobacteriaceae</taxon>
        <taxon>Flavobacterium</taxon>
    </lineage>
</organism>
<sequence>MKEELNLICPYNVFLDKDTFIYSFITKNQVEYKIIFSDSTSFYEGTSSHGKISKVYSLTVEKVTDIKEKHDTDVQATVDCIVTHFFEDKENSLIYMCDNSDSREIARYRKFNGWFANSPFKDNVIKINEQIESEDKTTTFYTSIVYHMENPFQSDLEIGYYEVIDTLRDK</sequence>
<reference evidence="1 2" key="1">
    <citation type="submission" date="2024-09" db="EMBL/GenBank/DDBJ databases">
        <authorList>
            <person name="Sun Q."/>
            <person name="Mori K."/>
        </authorList>
    </citation>
    <scope>NUCLEOTIDE SEQUENCE [LARGE SCALE GENOMIC DNA]</scope>
    <source>
        <strain evidence="1 2">CECT 8460</strain>
    </source>
</reference>